<dbReference type="AlphaFoldDB" id="A0AAD4C9G4"/>
<evidence type="ECO:0000313" key="1">
    <source>
        <dbReference type="EMBL" id="KAF8452038.1"/>
    </source>
</evidence>
<organism evidence="1 2">
    <name type="scientific">Boletus edulis BED1</name>
    <dbReference type="NCBI Taxonomy" id="1328754"/>
    <lineage>
        <taxon>Eukaryota</taxon>
        <taxon>Fungi</taxon>
        <taxon>Dikarya</taxon>
        <taxon>Basidiomycota</taxon>
        <taxon>Agaricomycotina</taxon>
        <taxon>Agaricomycetes</taxon>
        <taxon>Agaricomycetidae</taxon>
        <taxon>Boletales</taxon>
        <taxon>Boletineae</taxon>
        <taxon>Boletaceae</taxon>
        <taxon>Boletoideae</taxon>
        <taxon>Boletus</taxon>
    </lineage>
</organism>
<name>A0AAD4C9G4_BOLED</name>
<dbReference type="EMBL" id="WHUW01000001">
    <property type="protein sequence ID" value="KAF8452038.1"/>
    <property type="molecule type" value="Genomic_DNA"/>
</dbReference>
<evidence type="ECO:0000313" key="2">
    <source>
        <dbReference type="Proteomes" id="UP001194468"/>
    </source>
</evidence>
<dbReference type="Proteomes" id="UP001194468">
    <property type="component" value="Unassembled WGS sequence"/>
</dbReference>
<accession>A0AAD4C9G4</accession>
<comment type="caution">
    <text evidence="1">The sequence shown here is derived from an EMBL/GenBank/DDBJ whole genome shotgun (WGS) entry which is preliminary data.</text>
</comment>
<proteinExistence type="predicted"/>
<reference evidence="1" key="2">
    <citation type="journal article" date="2020" name="Nat. Commun.">
        <title>Large-scale genome sequencing of mycorrhizal fungi provides insights into the early evolution of symbiotic traits.</title>
        <authorList>
            <person name="Miyauchi S."/>
            <person name="Kiss E."/>
            <person name="Kuo A."/>
            <person name="Drula E."/>
            <person name="Kohler A."/>
            <person name="Sanchez-Garcia M."/>
            <person name="Morin E."/>
            <person name="Andreopoulos B."/>
            <person name="Barry K.W."/>
            <person name="Bonito G."/>
            <person name="Buee M."/>
            <person name="Carver A."/>
            <person name="Chen C."/>
            <person name="Cichocki N."/>
            <person name="Clum A."/>
            <person name="Culley D."/>
            <person name="Crous P.W."/>
            <person name="Fauchery L."/>
            <person name="Girlanda M."/>
            <person name="Hayes R.D."/>
            <person name="Keri Z."/>
            <person name="LaButti K."/>
            <person name="Lipzen A."/>
            <person name="Lombard V."/>
            <person name="Magnuson J."/>
            <person name="Maillard F."/>
            <person name="Murat C."/>
            <person name="Nolan M."/>
            <person name="Ohm R.A."/>
            <person name="Pangilinan J."/>
            <person name="Pereira M.F."/>
            <person name="Perotto S."/>
            <person name="Peter M."/>
            <person name="Pfister S."/>
            <person name="Riley R."/>
            <person name="Sitrit Y."/>
            <person name="Stielow J.B."/>
            <person name="Szollosi G."/>
            <person name="Zifcakova L."/>
            <person name="Stursova M."/>
            <person name="Spatafora J.W."/>
            <person name="Tedersoo L."/>
            <person name="Vaario L.M."/>
            <person name="Yamada A."/>
            <person name="Yan M."/>
            <person name="Wang P."/>
            <person name="Xu J."/>
            <person name="Bruns T."/>
            <person name="Baldrian P."/>
            <person name="Vilgalys R."/>
            <person name="Dunand C."/>
            <person name="Henrissat B."/>
            <person name="Grigoriev I.V."/>
            <person name="Hibbett D."/>
            <person name="Nagy L.G."/>
            <person name="Martin F.M."/>
        </authorList>
    </citation>
    <scope>NUCLEOTIDE SEQUENCE</scope>
    <source>
        <strain evidence="1">BED1</strain>
    </source>
</reference>
<reference evidence="1" key="1">
    <citation type="submission" date="2019-10" db="EMBL/GenBank/DDBJ databases">
        <authorList>
            <consortium name="DOE Joint Genome Institute"/>
            <person name="Kuo A."/>
            <person name="Miyauchi S."/>
            <person name="Kiss E."/>
            <person name="Drula E."/>
            <person name="Kohler A."/>
            <person name="Sanchez-Garcia M."/>
            <person name="Andreopoulos B."/>
            <person name="Barry K.W."/>
            <person name="Bonito G."/>
            <person name="Buee M."/>
            <person name="Carver A."/>
            <person name="Chen C."/>
            <person name="Cichocki N."/>
            <person name="Clum A."/>
            <person name="Culley D."/>
            <person name="Crous P.W."/>
            <person name="Fauchery L."/>
            <person name="Girlanda M."/>
            <person name="Hayes R."/>
            <person name="Keri Z."/>
            <person name="LaButti K."/>
            <person name="Lipzen A."/>
            <person name="Lombard V."/>
            <person name="Magnuson J."/>
            <person name="Maillard F."/>
            <person name="Morin E."/>
            <person name="Murat C."/>
            <person name="Nolan M."/>
            <person name="Ohm R."/>
            <person name="Pangilinan J."/>
            <person name="Pereira M."/>
            <person name="Perotto S."/>
            <person name="Peter M."/>
            <person name="Riley R."/>
            <person name="Sitrit Y."/>
            <person name="Stielow B."/>
            <person name="Szollosi G."/>
            <person name="Zifcakova L."/>
            <person name="Stursova M."/>
            <person name="Spatafora J.W."/>
            <person name="Tedersoo L."/>
            <person name="Vaario L.-M."/>
            <person name="Yamada A."/>
            <person name="Yan M."/>
            <person name="Wang P."/>
            <person name="Xu J."/>
            <person name="Bruns T."/>
            <person name="Baldrian P."/>
            <person name="Vilgalys R."/>
            <person name="Henrissat B."/>
            <person name="Grigoriev I.V."/>
            <person name="Hibbett D."/>
            <person name="Nagy L.G."/>
            <person name="Martin F.M."/>
        </authorList>
    </citation>
    <scope>NUCLEOTIDE SEQUENCE</scope>
    <source>
        <strain evidence="1">BED1</strain>
    </source>
</reference>
<feature type="non-terminal residue" evidence="1">
    <location>
        <position position="1"/>
    </location>
</feature>
<sequence>LWSPDSEAYARLTRPRNIHNPIFKVRFHFSVRTWPTARPFYPPVSRFLSIAFTLVASDVVQ</sequence>
<keyword evidence="2" id="KW-1185">Reference proteome</keyword>
<protein>
    <submittedName>
        <fullName evidence="1">Uncharacterized protein</fullName>
    </submittedName>
</protein>
<gene>
    <name evidence="1" type="ORF">L210DRAFT_3516236</name>
</gene>
<feature type="non-terminal residue" evidence="1">
    <location>
        <position position="61"/>
    </location>
</feature>